<evidence type="ECO:0000313" key="2">
    <source>
        <dbReference type="EMBL" id="CAA9446525.1"/>
    </source>
</evidence>
<organism evidence="2">
    <name type="scientific">uncultured Rubrobacteraceae bacterium</name>
    <dbReference type="NCBI Taxonomy" id="349277"/>
    <lineage>
        <taxon>Bacteria</taxon>
        <taxon>Bacillati</taxon>
        <taxon>Actinomycetota</taxon>
        <taxon>Rubrobacteria</taxon>
        <taxon>Rubrobacterales</taxon>
        <taxon>Rubrobacteraceae</taxon>
        <taxon>environmental samples</taxon>
    </lineage>
</organism>
<feature type="non-terminal residue" evidence="2">
    <location>
        <position position="59"/>
    </location>
</feature>
<gene>
    <name evidence="2" type="ORF">AVDCRST_MAG14-458</name>
</gene>
<accession>A0A6J4QMR6</accession>
<feature type="region of interest" description="Disordered" evidence="1">
    <location>
        <begin position="1"/>
        <end position="59"/>
    </location>
</feature>
<protein>
    <submittedName>
        <fullName evidence="2">Uncharacterized protein</fullName>
    </submittedName>
</protein>
<dbReference type="AlphaFoldDB" id="A0A6J4QMR6"/>
<sequence length="59" mass="6688">CCWPWPNPTKRNGSSSWDGHYGDGRTRPSPNAAKGDPGCQTRTRSAEPFQKRRLRTEDN</sequence>
<dbReference type="EMBL" id="CADCVG010000020">
    <property type="protein sequence ID" value="CAA9446525.1"/>
    <property type="molecule type" value="Genomic_DNA"/>
</dbReference>
<reference evidence="2" key="1">
    <citation type="submission" date="2020-02" db="EMBL/GenBank/DDBJ databases">
        <authorList>
            <person name="Meier V. D."/>
        </authorList>
    </citation>
    <scope>NUCLEOTIDE SEQUENCE</scope>
    <source>
        <strain evidence="2">AVDCRST_MAG14</strain>
    </source>
</reference>
<name>A0A6J4QMR6_9ACTN</name>
<feature type="non-terminal residue" evidence="2">
    <location>
        <position position="1"/>
    </location>
</feature>
<evidence type="ECO:0000256" key="1">
    <source>
        <dbReference type="SAM" id="MobiDB-lite"/>
    </source>
</evidence>
<proteinExistence type="predicted"/>